<comment type="caution">
    <text evidence="1">The sequence shown here is derived from an EMBL/GenBank/DDBJ whole genome shotgun (WGS) entry which is preliminary data.</text>
</comment>
<protein>
    <submittedName>
        <fullName evidence="1">Uncharacterized protein</fullName>
    </submittedName>
</protein>
<reference evidence="1 2" key="1">
    <citation type="submission" date="2015-10" db="EMBL/GenBank/DDBJ databases">
        <title>Genome analyses suggest a sexual origin of heterokaryosis in a supposedly ancient asexual fungus.</title>
        <authorList>
            <person name="Ropars J."/>
            <person name="Sedzielewska K."/>
            <person name="Noel J."/>
            <person name="Charron P."/>
            <person name="Farinelli L."/>
            <person name="Marton T."/>
            <person name="Kruger M."/>
            <person name="Pelin A."/>
            <person name="Brachmann A."/>
            <person name="Corradi N."/>
        </authorList>
    </citation>
    <scope>NUCLEOTIDE SEQUENCE [LARGE SCALE GENOMIC DNA]</scope>
    <source>
        <strain evidence="1 2">A4</strain>
    </source>
</reference>
<proteinExistence type="predicted"/>
<dbReference type="Proteomes" id="UP000234323">
    <property type="component" value="Unassembled WGS sequence"/>
</dbReference>
<evidence type="ECO:0000313" key="2">
    <source>
        <dbReference type="Proteomes" id="UP000234323"/>
    </source>
</evidence>
<sequence length="110" mass="12100">MLTVNHWIATGLVNSTMGTVTDILFKEKLEQTALPTVVLVAFDNYSGPILTNLEGIPVIPIIPIRRIWDGLTAAIDLGRKEFAVGLSFVANSCVRSLNDIKRLAEMEDFV</sequence>
<evidence type="ECO:0000313" key="1">
    <source>
        <dbReference type="EMBL" id="PKY58425.1"/>
    </source>
</evidence>
<accession>A0A2I1HHR3</accession>
<dbReference type="EMBL" id="LLXI01003006">
    <property type="protein sequence ID" value="PKY58425.1"/>
    <property type="molecule type" value="Genomic_DNA"/>
</dbReference>
<dbReference type="AlphaFoldDB" id="A0A2I1HHR3"/>
<keyword evidence="2" id="KW-1185">Reference proteome</keyword>
<gene>
    <name evidence="1" type="ORF">RhiirA4_480330</name>
</gene>
<name>A0A2I1HHR3_9GLOM</name>
<organism evidence="1 2">
    <name type="scientific">Rhizophagus irregularis</name>
    <dbReference type="NCBI Taxonomy" id="588596"/>
    <lineage>
        <taxon>Eukaryota</taxon>
        <taxon>Fungi</taxon>
        <taxon>Fungi incertae sedis</taxon>
        <taxon>Mucoromycota</taxon>
        <taxon>Glomeromycotina</taxon>
        <taxon>Glomeromycetes</taxon>
        <taxon>Glomerales</taxon>
        <taxon>Glomeraceae</taxon>
        <taxon>Rhizophagus</taxon>
    </lineage>
</organism>